<dbReference type="Gramene" id="OGLUM03G26910.2">
    <property type="protein sequence ID" value="OGLUM03G26910.2"/>
    <property type="gene ID" value="OGLUM03G26910"/>
</dbReference>
<dbReference type="AlphaFoldDB" id="A0A0D9ZAJ9"/>
<dbReference type="EnsemblPlants" id="OGLUM03G26910.2">
    <property type="protein sequence ID" value="OGLUM03G26910.2"/>
    <property type="gene ID" value="OGLUM03G26910"/>
</dbReference>
<organism evidence="1">
    <name type="scientific">Oryza glumipatula</name>
    <dbReference type="NCBI Taxonomy" id="40148"/>
    <lineage>
        <taxon>Eukaryota</taxon>
        <taxon>Viridiplantae</taxon>
        <taxon>Streptophyta</taxon>
        <taxon>Embryophyta</taxon>
        <taxon>Tracheophyta</taxon>
        <taxon>Spermatophyta</taxon>
        <taxon>Magnoliopsida</taxon>
        <taxon>Liliopsida</taxon>
        <taxon>Poales</taxon>
        <taxon>Poaceae</taxon>
        <taxon>BOP clade</taxon>
        <taxon>Oryzoideae</taxon>
        <taxon>Oryzeae</taxon>
        <taxon>Oryzinae</taxon>
        <taxon>Oryza</taxon>
    </lineage>
</organism>
<evidence type="ECO:0000313" key="2">
    <source>
        <dbReference type="Proteomes" id="UP000026961"/>
    </source>
</evidence>
<name>A0A0D9ZAJ9_9ORYZ</name>
<proteinExistence type="predicted"/>
<evidence type="ECO:0000313" key="1">
    <source>
        <dbReference type="EnsemblPlants" id="OGLUM03G26910.2"/>
    </source>
</evidence>
<sequence length="185" mass="21559">MIKFKFEKRDLYHIHASLVPIANMTLLLKLMYDHLKFAIRDTVRYTILLQLPYVTDWPTRIVLNMLLMHSYNFIRGLYEVPPDEPGQTELNEKQISALKMLGLAVVPGQRSLTQFQQRVIKASKFMDFLRNRTSHRMDALNVFASYSPEGSELSSYVCYPLILPHLQDALYDANELSKLDMKSLF</sequence>
<dbReference type="STRING" id="40148.A0A0D9ZAJ9"/>
<dbReference type="HOGENOM" id="CLU_081978_0_0_1"/>
<accession>A0A0D9ZAJ9</accession>
<dbReference type="PANTHER" id="PTHR35161:SF18">
    <property type="entry name" value="METAXIN GLUTATHIONE S-TRANSFERASE DOMAIN-CONTAINING PROTEIN"/>
    <property type="match status" value="1"/>
</dbReference>
<dbReference type="Proteomes" id="UP000026961">
    <property type="component" value="Chromosome 3"/>
</dbReference>
<keyword evidence="2" id="KW-1185">Reference proteome</keyword>
<reference evidence="1" key="1">
    <citation type="submission" date="2015-04" db="UniProtKB">
        <authorList>
            <consortium name="EnsemblPlants"/>
        </authorList>
    </citation>
    <scope>IDENTIFICATION</scope>
</reference>
<protein>
    <submittedName>
        <fullName evidence="1">Uncharacterized protein</fullName>
    </submittedName>
</protein>
<reference evidence="1" key="2">
    <citation type="submission" date="2018-05" db="EMBL/GenBank/DDBJ databases">
        <title>OgluRS3 (Oryza glumaepatula Reference Sequence Version 3).</title>
        <authorList>
            <person name="Zhang J."/>
            <person name="Kudrna D."/>
            <person name="Lee S."/>
            <person name="Talag J."/>
            <person name="Welchert J."/>
            <person name="Wing R.A."/>
        </authorList>
    </citation>
    <scope>NUCLEOTIDE SEQUENCE [LARGE SCALE GENOMIC DNA]</scope>
</reference>
<dbReference type="PANTHER" id="PTHR35161">
    <property type="entry name" value="OS02G0303100 PROTEIN"/>
    <property type="match status" value="1"/>
</dbReference>